<feature type="transmembrane region" description="Helical" evidence="6">
    <location>
        <begin position="278"/>
        <end position="297"/>
    </location>
</feature>
<reference evidence="8 9" key="1">
    <citation type="submission" date="2022-01" db="EMBL/GenBank/DDBJ databases">
        <title>Flavihumibacter sp. nov., isolated from sediment of a river.</title>
        <authorList>
            <person name="Liu H."/>
        </authorList>
    </citation>
    <scope>NUCLEOTIDE SEQUENCE [LARGE SCALE GENOMIC DNA]</scope>
    <source>
        <strain evidence="8 9">RY-1</strain>
    </source>
</reference>
<evidence type="ECO:0000259" key="7">
    <source>
        <dbReference type="Pfam" id="PF00892"/>
    </source>
</evidence>
<feature type="domain" description="EamA" evidence="7">
    <location>
        <begin position="159"/>
        <end position="295"/>
    </location>
</feature>
<evidence type="ECO:0000256" key="4">
    <source>
        <dbReference type="ARBA" id="ARBA00022989"/>
    </source>
</evidence>
<dbReference type="InterPro" id="IPR000620">
    <property type="entry name" value="EamA_dom"/>
</dbReference>
<feature type="transmembrane region" description="Helical" evidence="6">
    <location>
        <begin position="161"/>
        <end position="178"/>
    </location>
</feature>
<evidence type="ECO:0000256" key="1">
    <source>
        <dbReference type="ARBA" id="ARBA00004651"/>
    </source>
</evidence>
<keyword evidence="5 6" id="KW-0472">Membrane</keyword>
<organism evidence="8 9">
    <name type="scientific">Flavihumibacter fluminis</name>
    <dbReference type="NCBI Taxonomy" id="2909236"/>
    <lineage>
        <taxon>Bacteria</taxon>
        <taxon>Pseudomonadati</taxon>
        <taxon>Bacteroidota</taxon>
        <taxon>Chitinophagia</taxon>
        <taxon>Chitinophagales</taxon>
        <taxon>Chitinophagaceae</taxon>
        <taxon>Flavihumibacter</taxon>
    </lineage>
</organism>
<feature type="transmembrane region" description="Helical" evidence="6">
    <location>
        <begin position="98"/>
        <end position="121"/>
    </location>
</feature>
<keyword evidence="9" id="KW-1185">Reference proteome</keyword>
<keyword evidence="3 6" id="KW-0812">Transmembrane</keyword>
<protein>
    <submittedName>
        <fullName evidence="8">DMT family transporter</fullName>
    </submittedName>
</protein>
<accession>A0ABS9BIB2</accession>
<evidence type="ECO:0000313" key="8">
    <source>
        <dbReference type="EMBL" id="MCF1714919.1"/>
    </source>
</evidence>
<dbReference type="SUPFAM" id="SSF103481">
    <property type="entry name" value="Multidrug resistance efflux transporter EmrE"/>
    <property type="match status" value="2"/>
</dbReference>
<feature type="transmembrane region" description="Helical" evidence="6">
    <location>
        <begin position="128"/>
        <end position="149"/>
    </location>
</feature>
<comment type="subcellular location">
    <subcellularLocation>
        <location evidence="1">Cell membrane</location>
        <topology evidence="1">Multi-pass membrane protein</topology>
    </subcellularLocation>
</comment>
<proteinExistence type="predicted"/>
<comment type="caution">
    <text evidence="8">The sequence shown here is derived from an EMBL/GenBank/DDBJ whole genome shotgun (WGS) entry which is preliminary data.</text>
</comment>
<gene>
    <name evidence="8" type="ORF">L0U88_09805</name>
</gene>
<keyword evidence="4 6" id="KW-1133">Transmembrane helix</keyword>
<dbReference type="Pfam" id="PF00892">
    <property type="entry name" value="EamA"/>
    <property type="match status" value="2"/>
</dbReference>
<feature type="transmembrane region" description="Helical" evidence="6">
    <location>
        <begin position="220"/>
        <end position="241"/>
    </location>
</feature>
<feature type="transmembrane region" description="Helical" evidence="6">
    <location>
        <begin position="73"/>
        <end position="92"/>
    </location>
</feature>
<dbReference type="PANTHER" id="PTHR42920">
    <property type="entry name" value="OS03G0707200 PROTEIN-RELATED"/>
    <property type="match status" value="1"/>
</dbReference>
<evidence type="ECO:0000313" key="9">
    <source>
        <dbReference type="Proteomes" id="UP001200145"/>
    </source>
</evidence>
<dbReference type="RefSeq" id="WP_234865870.1">
    <property type="nucleotide sequence ID" value="NZ_JAKEVY010000002.1"/>
</dbReference>
<dbReference type="Proteomes" id="UP001200145">
    <property type="component" value="Unassembled WGS sequence"/>
</dbReference>
<feature type="transmembrane region" description="Helical" evidence="6">
    <location>
        <begin position="190"/>
        <end position="208"/>
    </location>
</feature>
<evidence type="ECO:0000256" key="3">
    <source>
        <dbReference type="ARBA" id="ARBA00022692"/>
    </source>
</evidence>
<dbReference type="EMBL" id="JAKEVY010000002">
    <property type="protein sequence ID" value="MCF1714919.1"/>
    <property type="molecule type" value="Genomic_DNA"/>
</dbReference>
<dbReference type="PANTHER" id="PTHR42920:SF11">
    <property type="entry name" value="INNER MEMBRANE PROTEIN YTFF"/>
    <property type="match status" value="1"/>
</dbReference>
<name>A0ABS9BIB2_9BACT</name>
<feature type="transmembrane region" description="Helical" evidence="6">
    <location>
        <begin position="253"/>
        <end position="272"/>
    </location>
</feature>
<evidence type="ECO:0000256" key="2">
    <source>
        <dbReference type="ARBA" id="ARBA00022475"/>
    </source>
</evidence>
<feature type="transmembrane region" description="Helical" evidence="6">
    <location>
        <begin position="7"/>
        <end position="28"/>
    </location>
</feature>
<dbReference type="InterPro" id="IPR051258">
    <property type="entry name" value="Diverse_Substrate_Transporter"/>
</dbReference>
<feature type="domain" description="EamA" evidence="7">
    <location>
        <begin position="9"/>
        <end position="144"/>
    </location>
</feature>
<sequence length="300" mass="32946">MKTETKSWLGVLLAVIATLIWSGNFIIARSVHNSIPPVSLAFYRWLCATLILLPLVWKDRVAIARAVREQPGYYLAIGITGVSLFNTLVYVAGKYSPAINLALVGTTSSPLMVILLGRIVFKERISWLRAIGLLLCMSGILFLMAKGSWENLLALRFGKGDLWILAGALAFAIYTLLVRKKNDSLKPDSFLFLAFLIGTICLVPFYAWELNSSVPVQWNLGLAGIILYLGLGASVIAFLCWNGAISRIGAVRTSLFGNLIPLFSSIEALWLLNEQLGWVHLISGLLILSGLVLANRIQKL</sequence>
<dbReference type="InterPro" id="IPR037185">
    <property type="entry name" value="EmrE-like"/>
</dbReference>
<feature type="transmembrane region" description="Helical" evidence="6">
    <location>
        <begin position="40"/>
        <end position="57"/>
    </location>
</feature>
<evidence type="ECO:0000256" key="5">
    <source>
        <dbReference type="ARBA" id="ARBA00023136"/>
    </source>
</evidence>
<keyword evidence="2" id="KW-1003">Cell membrane</keyword>
<evidence type="ECO:0000256" key="6">
    <source>
        <dbReference type="SAM" id="Phobius"/>
    </source>
</evidence>